<organism evidence="3 4">
    <name type="scientific">Solobacterium moorei</name>
    <dbReference type="NCBI Taxonomy" id="102148"/>
    <lineage>
        <taxon>Bacteria</taxon>
        <taxon>Bacillati</taxon>
        <taxon>Bacillota</taxon>
        <taxon>Erysipelotrichia</taxon>
        <taxon>Erysipelotrichales</taxon>
        <taxon>Erysipelotrichaceae</taxon>
        <taxon>Solobacterium</taxon>
    </lineage>
</organism>
<reference evidence="3 4" key="1">
    <citation type="submission" date="2018-08" db="EMBL/GenBank/DDBJ databases">
        <title>A genome reference for cultivated species of the human gut microbiota.</title>
        <authorList>
            <person name="Zou Y."/>
            <person name="Xue W."/>
            <person name="Luo G."/>
        </authorList>
    </citation>
    <scope>NUCLEOTIDE SEQUENCE [LARGE SCALE GENOMIC DNA]</scope>
    <source>
        <strain evidence="3 4">AF18-46</strain>
    </source>
</reference>
<dbReference type="PANTHER" id="PTHR42856">
    <property type="entry name" value="ACYL-COENZYME A THIOESTERASE PAAI"/>
    <property type="match status" value="1"/>
</dbReference>
<dbReference type="NCBIfam" id="TIGR00369">
    <property type="entry name" value="unchar_dom_1"/>
    <property type="match status" value="1"/>
</dbReference>
<accession>A0A412PDA9</accession>
<gene>
    <name evidence="3" type="ORF">DWX20_08475</name>
</gene>
<proteinExistence type="predicted"/>
<dbReference type="InterPro" id="IPR006683">
    <property type="entry name" value="Thioestr_dom"/>
</dbReference>
<dbReference type="SUPFAM" id="SSF54637">
    <property type="entry name" value="Thioesterase/thiol ester dehydrase-isomerase"/>
    <property type="match status" value="1"/>
</dbReference>
<evidence type="ECO:0000313" key="3">
    <source>
        <dbReference type="EMBL" id="RGT55171.1"/>
    </source>
</evidence>
<dbReference type="CDD" id="cd03443">
    <property type="entry name" value="PaaI_thioesterase"/>
    <property type="match status" value="1"/>
</dbReference>
<feature type="domain" description="Thioesterase" evidence="2">
    <location>
        <begin position="223"/>
        <end position="295"/>
    </location>
</feature>
<dbReference type="EMBL" id="QRWX01000003">
    <property type="protein sequence ID" value="RGT55171.1"/>
    <property type="molecule type" value="Genomic_DNA"/>
</dbReference>
<dbReference type="PANTHER" id="PTHR42856:SF1">
    <property type="entry name" value="ACYL-COENZYME A THIOESTERASE PAAI"/>
    <property type="match status" value="1"/>
</dbReference>
<dbReference type="Proteomes" id="UP000284731">
    <property type="component" value="Unassembled WGS sequence"/>
</dbReference>
<dbReference type="Pfam" id="PF03061">
    <property type="entry name" value="4HBT"/>
    <property type="match status" value="1"/>
</dbReference>
<dbReference type="Gene3D" id="3.10.129.10">
    <property type="entry name" value="Hotdog Thioesterase"/>
    <property type="match status" value="1"/>
</dbReference>
<dbReference type="InterPro" id="IPR052723">
    <property type="entry name" value="Acyl-CoA_thioesterase_PaaI"/>
</dbReference>
<comment type="caution">
    <text evidence="3">The sequence shown here is derived from an EMBL/GenBank/DDBJ whole genome shotgun (WGS) entry which is preliminary data.</text>
</comment>
<dbReference type="GO" id="GO:0016289">
    <property type="term" value="F:acyl-CoA hydrolase activity"/>
    <property type="evidence" value="ECO:0007669"/>
    <property type="project" value="UniProtKB-ARBA"/>
</dbReference>
<evidence type="ECO:0000313" key="4">
    <source>
        <dbReference type="Proteomes" id="UP000284731"/>
    </source>
</evidence>
<dbReference type="InterPro" id="IPR029069">
    <property type="entry name" value="HotDog_dom_sf"/>
</dbReference>
<evidence type="ECO:0000259" key="2">
    <source>
        <dbReference type="Pfam" id="PF03061"/>
    </source>
</evidence>
<keyword evidence="1" id="KW-0378">Hydrolase</keyword>
<protein>
    <submittedName>
        <fullName evidence="3">PaaI family thioesterase</fullName>
    </submittedName>
</protein>
<dbReference type="RefSeq" id="WP_118765181.1">
    <property type="nucleotide sequence ID" value="NZ_CABJCF010000003.1"/>
</dbReference>
<name>A0A412PDA9_9FIRM</name>
<dbReference type="AlphaFoldDB" id="A0A412PDA9"/>
<evidence type="ECO:0000256" key="1">
    <source>
        <dbReference type="ARBA" id="ARBA00022801"/>
    </source>
</evidence>
<sequence>MTELLYLGDYSCRLTSKNNTVLYINPGKGKDYSRQADIILQTTKANKSLVQLHITTDQTKIINQNLLEMSKKVSYHEIQIERIADDAFRIEVDDKKILVCGNQDVTVDGKDDFALVPRMHSEISEAKMGTLAKQIIPIHTSQAALFDYRVAIALQVENKLILEPAMKVDLQEENHRNLKELENQLYPLLLDAAEKFNMTMICMNDGVAMAQMLVTKKDINPLGLVYGGISYNFADIVAGCTFYSAGGCGPTISANYDYLRSTAGTESLVAIAKDIKRGKHIHFIEVEIYNEAAKLVAKGGFTYFVQN</sequence>
<dbReference type="InterPro" id="IPR003736">
    <property type="entry name" value="PAAI_dom"/>
</dbReference>